<name>A0A7X2J0L3_9BACI</name>
<gene>
    <name evidence="1" type="ORF">GJU40_13950</name>
</gene>
<keyword evidence="2" id="KW-1185">Reference proteome</keyword>
<evidence type="ECO:0000313" key="2">
    <source>
        <dbReference type="Proteomes" id="UP000448867"/>
    </source>
</evidence>
<dbReference type="AlphaFoldDB" id="A0A7X2J0L3"/>
<dbReference type="RefSeq" id="WP_154308712.1">
    <property type="nucleotide sequence ID" value="NZ_WKKI01000030.1"/>
</dbReference>
<reference evidence="1 2" key="1">
    <citation type="submission" date="2019-11" db="EMBL/GenBank/DDBJ databases">
        <title>Bacillus lacus genome.</title>
        <authorList>
            <person name="Allen C.J."/>
            <person name="Newman J.D."/>
        </authorList>
    </citation>
    <scope>NUCLEOTIDE SEQUENCE [LARGE SCALE GENOMIC DNA]</scope>
    <source>
        <strain evidence="1 2">KCTC 33946</strain>
    </source>
</reference>
<proteinExistence type="predicted"/>
<dbReference type="OrthoDB" id="177586at2"/>
<dbReference type="Pfam" id="PF19468">
    <property type="entry name" value="DUF6005"/>
    <property type="match status" value="1"/>
</dbReference>
<evidence type="ECO:0000313" key="1">
    <source>
        <dbReference type="EMBL" id="MRX73246.1"/>
    </source>
</evidence>
<accession>A0A7X2J0L3</accession>
<comment type="caution">
    <text evidence="1">The sequence shown here is derived from an EMBL/GenBank/DDBJ whole genome shotgun (WGS) entry which is preliminary data.</text>
</comment>
<dbReference type="Proteomes" id="UP000448867">
    <property type="component" value="Unassembled WGS sequence"/>
</dbReference>
<sequence>MIKVHCFVSCVCEAIKRDRNADHRPYYFGVWDSDFYVTDNYRLNYHSEFITHQFFRDWYELLYGIKLEEWYRKNESKKENMTRLEQLVKYKPDQRWIMVMLDLAMLPQRENKFHQAPFPHYVMLERTEKEDTWLMLDPDFRWEGELKKTEILEAAASHAVSGGFYFDTENIQVPSVQTVEAYFRTCFKRDHNPFTEGIGRIFKAFSSDNGVLERKELKEALKQIPVLAIRKYAYEHAFAYFWDHMRWEESEFEDWCTEIEKLVKNYSVIQYKAMKFAQTGLRADKEAVEALLDLQHQLEKKIKGALSAAFEQWCTIHTA</sequence>
<dbReference type="EMBL" id="WKKI01000030">
    <property type="protein sequence ID" value="MRX73246.1"/>
    <property type="molecule type" value="Genomic_DNA"/>
</dbReference>
<dbReference type="InterPro" id="IPR046047">
    <property type="entry name" value="DUF6005"/>
</dbReference>
<protein>
    <submittedName>
        <fullName evidence="1">Petrobactin biosynthesis protein AsbE</fullName>
    </submittedName>
</protein>
<organism evidence="1 2">
    <name type="scientific">Metabacillus lacus</name>
    <dbReference type="NCBI Taxonomy" id="1983721"/>
    <lineage>
        <taxon>Bacteria</taxon>
        <taxon>Bacillati</taxon>
        <taxon>Bacillota</taxon>
        <taxon>Bacilli</taxon>
        <taxon>Bacillales</taxon>
        <taxon>Bacillaceae</taxon>
        <taxon>Metabacillus</taxon>
    </lineage>
</organism>